<feature type="compositionally biased region" description="Gly residues" evidence="1">
    <location>
        <begin position="8"/>
        <end position="18"/>
    </location>
</feature>
<dbReference type="Proteomes" id="UP000660885">
    <property type="component" value="Unassembled WGS sequence"/>
</dbReference>
<proteinExistence type="predicted"/>
<dbReference type="RefSeq" id="WP_202834117.1">
    <property type="nucleotide sequence ID" value="NZ_JAETWB010000018.1"/>
</dbReference>
<reference evidence="2 3" key="1">
    <citation type="submission" date="2021-01" db="EMBL/GenBank/DDBJ databases">
        <title>Belnapia mucosa sp. nov. and Belnapia arida sp. nov., isolated from the Tabernas Desert (Almeria, Spain).</title>
        <authorList>
            <person name="Molina-Menor E."/>
            <person name="Vidal-Verdu A."/>
            <person name="Calonge A."/>
            <person name="Satari L."/>
            <person name="Pereto J."/>
            <person name="Porcar M."/>
        </authorList>
    </citation>
    <scope>NUCLEOTIDE SEQUENCE [LARGE SCALE GENOMIC DNA]</scope>
    <source>
        <strain evidence="2 3">T18</strain>
    </source>
</reference>
<keyword evidence="3" id="KW-1185">Reference proteome</keyword>
<protein>
    <submittedName>
        <fullName evidence="2">Uncharacterized protein</fullName>
    </submittedName>
</protein>
<gene>
    <name evidence="2" type="ORF">JMJ56_23025</name>
</gene>
<name>A0ABS1UCB6_9PROT</name>
<dbReference type="EMBL" id="JAETWB010000018">
    <property type="protein sequence ID" value="MBL6080891.1"/>
    <property type="molecule type" value="Genomic_DNA"/>
</dbReference>
<evidence type="ECO:0000313" key="2">
    <source>
        <dbReference type="EMBL" id="MBL6080891.1"/>
    </source>
</evidence>
<organism evidence="2 3">
    <name type="scientific">Belnapia arida</name>
    <dbReference type="NCBI Taxonomy" id="2804533"/>
    <lineage>
        <taxon>Bacteria</taxon>
        <taxon>Pseudomonadati</taxon>
        <taxon>Pseudomonadota</taxon>
        <taxon>Alphaproteobacteria</taxon>
        <taxon>Acetobacterales</taxon>
        <taxon>Roseomonadaceae</taxon>
        <taxon>Belnapia</taxon>
    </lineage>
</organism>
<evidence type="ECO:0000256" key="1">
    <source>
        <dbReference type="SAM" id="MobiDB-lite"/>
    </source>
</evidence>
<accession>A0ABS1UCB6</accession>
<comment type="caution">
    <text evidence="2">The sequence shown here is derived from an EMBL/GenBank/DDBJ whole genome shotgun (WGS) entry which is preliminary data.</text>
</comment>
<evidence type="ECO:0000313" key="3">
    <source>
        <dbReference type="Proteomes" id="UP000660885"/>
    </source>
</evidence>
<feature type="compositionally biased region" description="Low complexity" evidence="1">
    <location>
        <begin position="19"/>
        <end position="38"/>
    </location>
</feature>
<sequence>MAVSPRMGDGGGGAGGAQRVGEGNTFRAAGLPRGGPPAARRLMMEERRVGRFRRAFRDLKIRPLEGA</sequence>
<feature type="region of interest" description="Disordered" evidence="1">
    <location>
        <begin position="1"/>
        <end position="38"/>
    </location>
</feature>